<dbReference type="AlphaFoldDB" id="A0A5C6U1F7"/>
<comment type="caution">
    <text evidence="1">The sequence shown here is derived from an EMBL/GenBank/DDBJ whole genome shotgun (WGS) entry which is preliminary data.</text>
</comment>
<evidence type="ECO:0000313" key="2">
    <source>
        <dbReference type="Proteomes" id="UP000321832"/>
    </source>
</evidence>
<proteinExistence type="predicted"/>
<reference evidence="1 2" key="1">
    <citation type="submission" date="2019-08" db="EMBL/GenBank/DDBJ databases">
        <authorList>
            <person name="Khan S.A."/>
            <person name="Jeon C.O."/>
            <person name="Jeong S.E."/>
        </authorList>
    </citation>
    <scope>NUCLEOTIDE SEQUENCE [LARGE SCALE GENOMIC DNA]</scope>
    <source>
        <strain evidence="2">IMCC1728</strain>
    </source>
</reference>
<dbReference type="InterPro" id="IPR045584">
    <property type="entry name" value="Pilin-like"/>
</dbReference>
<keyword evidence="2" id="KW-1185">Reference proteome</keyword>
<name>A0A5C6U1F7_9BURK</name>
<dbReference type="Pfam" id="PF16732">
    <property type="entry name" value="ComP_DUS"/>
    <property type="match status" value="1"/>
</dbReference>
<dbReference type="Proteomes" id="UP000321832">
    <property type="component" value="Unassembled WGS sequence"/>
</dbReference>
<accession>A0A5C6U1F7</accession>
<evidence type="ECO:0000313" key="1">
    <source>
        <dbReference type="EMBL" id="TXC66589.1"/>
    </source>
</evidence>
<dbReference type="GO" id="GO:0043683">
    <property type="term" value="P:type IV pilus assembly"/>
    <property type="evidence" value="ECO:0007669"/>
    <property type="project" value="InterPro"/>
</dbReference>
<dbReference type="SUPFAM" id="SSF54523">
    <property type="entry name" value="Pili subunits"/>
    <property type="match status" value="1"/>
</dbReference>
<sequence length="130" mass="13949">MIVVAIVSILATIAVPSYQDYVRRGKLPEAFTYLSDYRVKLEQYYQDNRNYGGNACGSGASWAGFAPADARNFTFSCTLAADKQSYTLTASGVDGQHVYTLATTGAKATTTFKGATVASKACWLTKGTEC</sequence>
<protein>
    <submittedName>
        <fullName evidence="1">Type 4 fimbrial biosynthesis protein</fullName>
    </submittedName>
</protein>
<dbReference type="Gene3D" id="3.30.700.10">
    <property type="entry name" value="Glycoprotein, Type 4 Pilin"/>
    <property type="match status" value="1"/>
</dbReference>
<dbReference type="EMBL" id="VOPW01000001">
    <property type="protein sequence ID" value="TXC66589.1"/>
    <property type="molecule type" value="Genomic_DNA"/>
</dbReference>
<gene>
    <name evidence="1" type="ORF">FSC37_14435</name>
</gene>
<dbReference type="InterPro" id="IPR031982">
    <property type="entry name" value="PilE-like"/>
</dbReference>
<organism evidence="1 2">
    <name type="scientific">Piscinibacter aquaticus</name>
    <dbReference type="NCBI Taxonomy" id="392597"/>
    <lineage>
        <taxon>Bacteria</taxon>
        <taxon>Pseudomonadati</taxon>
        <taxon>Pseudomonadota</taxon>
        <taxon>Betaproteobacteria</taxon>
        <taxon>Burkholderiales</taxon>
        <taxon>Sphaerotilaceae</taxon>
        <taxon>Piscinibacter</taxon>
    </lineage>
</organism>